<dbReference type="PROSITE" id="PS50072">
    <property type="entry name" value="CSA_PPIASE_2"/>
    <property type="match status" value="1"/>
</dbReference>
<dbReference type="Proteomes" id="UP000223709">
    <property type="component" value="Chromosome"/>
</dbReference>
<gene>
    <name evidence="6" type="ORF">CRH10_04375</name>
</gene>
<dbReference type="Pfam" id="PF00160">
    <property type="entry name" value="Pro_isomerase"/>
    <property type="match status" value="1"/>
</dbReference>
<reference evidence="6 7" key="1">
    <citation type="submission" date="2017-10" db="EMBL/GenBank/DDBJ databases">
        <title>Complete Genome Sequence of Faecalibacterium prausnitzii isolated from the gut of healthy adult Indian.</title>
        <authorList>
            <person name="Bag S."/>
            <person name="Ghosh T.S."/>
            <person name="Das B."/>
        </authorList>
    </citation>
    <scope>NUCLEOTIDE SEQUENCE [LARGE SCALE GENOMIC DNA]</scope>
    <source>
        <strain evidence="6 7">Indica</strain>
    </source>
</reference>
<sequence length="294" mass="31528">MFFAQKMHDKFSRISLSLPGQKYAILNSAYLPRAGELLSEYERRDLFMNKTRVRLAALLLAVSFALSGCSLVKNIGGSSGAGTKTITRPAVESAELQFTHPAAGEPVAVFDTTAGVFRAVLFPEQAPQAYDNFVGLVQAGYYNGLTVTRVEQDFVVEAGQGADGKGTTIWNGSRYPAEATDKLHHYSGALCMAADSSGQCASVFYIMSTLPGGDSVTQELTDQMNSAGYRAEVVSAYQTAGGAPYLDYTDTVLGQVYEGMDVVDTIAQAAVDENQKPTETITINSVSIETYQAQ</sequence>
<dbReference type="PANTHER" id="PTHR45625:SF4">
    <property type="entry name" value="PEPTIDYLPROLYL ISOMERASE DOMAIN AND WD REPEAT-CONTAINING PROTEIN 1"/>
    <property type="match status" value="1"/>
</dbReference>
<keyword evidence="3 4" id="KW-0413">Isomerase</keyword>
<evidence type="ECO:0000256" key="4">
    <source>
        <dbReference type="RuleBase" id="RU363019"/>
    </source>
</evidence>
<dbReference type="InterPro" id="IPR002130">
    <property type="entry name" value="Cyclophilin-type_PPIase_dom"/>
</dbReference>
<evidence type="ECO:0000256" key="1">
    <source>
        <dbReference type="ARBA" id="ARBA00002388"/>
    </source>
</evidence>
<name>A0A291T8Z5_9FIRM</name>
<dbReference type="Gene3D" id="2.40.100.10">
    <property type="entry name" value="Cyclophilin-like"/>
    <property type="match status" value="1"/>
</dbReference>
<organism evidence="6 7">
    <name type="scientific">Faecalibacterium prausnitzii</name>
    <dbReference type="NCBI Taxonomy" id="853"/>
    <lineage>
        <taxon>Bacteria</taxon>
        <taxon>Bacillati</taxon>
        <taxon>Bacillota</taxon>
        <taxon>Clostridia</taxon>
        <taxon>Eubacteriales</taxon>
        <taxon>Oscillospiraceae</taxon>
        <taxon>Faecalibacterium</taxon>
    </lineage>
</organism>
<evidence type="ECO:0000256" key="3">
    <source>
        <dbReference type="ARBA" id="ARBA00023235"/>
    </source>
</evidence>
<dbReference type="EC" id="5.2.1.8" evidence="4"/>
<dbReference type="PANTHER" id="PTHR45625">
    <property type="entry name" value="PEPTIDYL-PROLYL CIS-TRANS ISOMERASE-RELATED"/>
    <property type="match status" value="1"/>
</dbReference>
<keyword evidence="2 4" id="KW-0697">Rotamase</keyword>
<feature type="domain" description="PPIase cyclophilin-type" evidence="5">
    <location>
        <begin position="107"/>
        <end position="288"/>
    </location>
</feature>
<protein>
    <recommendedName>
        <fullName evidence="4">Peptidyl-prolyl cis-trans isomerase</fullName>
        <shortName evidence="4">PPIase</shortName>
        <ecNumber evidence="4">5.2.1.8</ecNumber>
    </recommendedName>
</protein>
<dbReference type="SUPFAM" id="SSF50891">
    <property type="entry name" value="Cyclophilin-like"/>
    <property type="match status" value="1"/>
</dbReference>
<dbReference type="EMBL" id="CP023819">
    <property type="protein sequence ID" value="ATL89595.1"/>
    <property type="molecule type" value="Genomic_DNA"/>
</dbReference>
<evidence type="ECO:0000313" key="6">
    <source>
        <dbReference type="EMBL" id="ATL89595.1"/>
    </source>
</evidence>
<evidence type="ECO:0000256" key="2">
    <source>
        <dbReference type="ARBA" id="ARBA00023110"/>
    </source>
</evidence>
<dbReference type="InterPro" id="IPR044666">
    <property type="entry name" value="Cyclophilin_A-like"/>
</dbReference>
<comment type="catalytic activity">
    <reaction evidence="4">
        <text>[protein]-peptidylproline (omega=180) = [protein]-peptidylproline (omega=0)</text>
        <dbReference type="Rhea" id="RHEA:16237"/>
        <dbReference type="Rhea" id="RHEA-COMP:10747"/>
        <dbReference type="Rhea" id="RHEA-COMP:10748"/>
        <dbReference type="ChEBI" id="CHEBI:83833"/>
        <dbReference type="ChEBI" id="CHEBI:83834"/>
        <dbReference type="EC" id="5.2.1.8"/>
    </reaction>
</comment>
<comment type="function">
    <text evidence="1 4">PPIases accelerate the folding of proteins. It catalyzes the cis-trans isomerization of proline imidic peptide bonds in oligopeptides.</text>
</comment>
<dbReference type="InterPro" id="IPR029000">
    <property type="entry name" value="Cyclophilin-like_dom_sf"/>
</dbReference>
<dbReference type="GO" id="GO:0003755">
    <property type="term" value="F:peptidyl-prolyl cis-trans isomerase activity"/>
    <property type="evidence" value="ECO:0007669"/>
    <property type="project" value="UniProtKB-UniRule"/>
</dbReference>
<proteinExistence type="inferred from homology"/>
<dbReference type="AlphaFoldDB" id="A0A291T8Z5"/>
<evidence type="ECO:0000313" key="7">
    <source>
        <dbReference type="Proteomes" id="UP000223709"/>
    </source>
</evidence>
<comment type="similarity">
    <text evidence="4">Belongs to the cyclophilin-type PPIase family.</text>
</comment>
<accession>A0A291T8Z5</accession>
<dbReference type="PRINTS" id="PR00153">
    <property type="entry name" value="CSAPPISMRASE"/>
</dbReference>
<evidence type="ECO:0000259" key="5">
    <source>
        <dbReference type="PROSITE" id="PS50072"/>
    </source>
</evidence>